<sequence>MNKFLRHLLLCLGILLLVNLVYVFVIGGNLRSYEEKYLDCPEEFRLLILGDSHSNRSWAANTEPMRYNFATGSDNVRDMRMKFEYAAARNQWKGEKAVVLPFEPHLLSVYRETKQNNAANRVINSPYLNKHLVYWMPLFFDPNTGFDTKRFFLQFGKKPGDPDSDKFTRAHARSRAAAQFPASTVSHTLLREYQELIDLARNKGYKVIPVRYPVHPYYDSLIRLRPASIYLTNVVDSLAKANNLQVQDFMAPLANADWYVDQDHLNKKGSAIFMDYFAKQYAY</sequence>
<evidence type="ECO:0000313" key="1">
    <source>
        <dbReference type="EMBL" id="MBT1709592.1"/>
    </source>
</evidence>
<dbReference type="SUPFAM" id="SSF52266">
    <property type="entry name" value="SGNH hydrolase"/>
    <property type="match status" value="1"/>
</dbReference>
<organism evidence="1 2">
    <name type="scientific">Dawidia cretensis</name>
    <dbReference type="NCBI Taxonomy" id="2782350"/>
    <lineage>
        <taxon>Bacteria</taxon>
        <taxon>Pseudomonadati</taxon>
        <taxon>Bacteroidota</taxon>
        <taxon>Cytophagia</taxon>
        <taxon>Cytophagales</taxon>
        <taxon>Chryseotaleaceae</taxon>
        <taxon>Dawidia</taxon>
    </lineage>
</organism>
<gene>
    <name evidence="1" type="ORF">KK062_15220</name>
</gene>
<dbReference type="GO" id="GO:0016788">
    <property type="term" value="F:hydrolase activity, acting on ester bonds"/>
    <property type="evidence" value="ECO:0007669"/>
    <property type="project" value="UniProtKB-ARBA"/>
</dbReference>
<accession>A0AAP2E0T6</accession>
<dbReference type="Proteomes" id="UP001319080">
    <property type="component" value="Unassembled WGS sequence"/>
</dbReference>
<dbReference type="EMBL" id="JAHESE010000014">
    <property type="protein sequence ID" value="MBT1709592.1"/>
    <property type="molecule type" value="Genomic_DNA"/>
</dbReference>
<keyword evidence="2" id="KW-1185">Reference proteome</keyword>
<name>A0AAP2E0T6_9BACT</name>
<dbReference type="RefSeq" id="WP_254085171.1">
    <property type="nucleotide sequence ID" value="NZ_JAHESE010000014.1"/>
</dbReference>
<dbReference type="Gene3D" id="3.40.50.1110">
    <property type="entry name" value="SGNH hydrolase"/>
    <property type="match status" value="1"/>
</dbReference>
<dbReference type="AlphaFoldDB" id="A0AAP2E0T6"/>
<dbReference type="InterPro" id="IPR036514">
    <property type="entry name" value="SGNH_hydro_sf"/>
</dbReference>
<evidence type="ECO:0000313" key="2">
    <source>
        <dbReference type="Proteomes" id="UP001319080"/>
    </source>
</evidence>
<comment type="caution">
    <text evidence="1">The sequence shown here is derived from an EMBL/GenBank/DDBJ whole genome shotgun (WGS) entry which is preliminary data.</text>
</comment>
<reference evidence="1 2" key="1">
    <citation type="submission" date="2021-05" db="EMBL/GenBank/DDBJ databases">
        <title>A Polyphasic approach of four new species of the genus Ohtaekwangia: Ohtaekwangia histidinii sp. nov., Ohtaekwangia cretensis sp. nov., Ohtaekwangia indiensis sp. nov., Ohtaekwangia reichenbachii sp. nov. from diverse environment.</title>
        <authorList>
            <person name="Octaviana S."/>
        </authorList>
    </citation>
    <scope>NUCLEOTIDE SEQUENCE [LARGE SCALE GENOMIC DNA]</scope>
    <source>
        <strain evidence="1 2">PWU5</strain>
    </source>
</reference>
<protein>
    <submittedName>
        <fullName evidence="1">Uncharacterized protein</fullName>
    </submittedName>
</protein>
<proteinExistence type="predicted"/>